<feature type="compositionally biased region" description="Low complexity" evidence="17">
    <location>
        <begin position="460"/>
        <end position="474"/>
    </location>
</feature>
<dbReference type="RefSeq" id="WP_345198381.1">
    <property type="nucleotide sequence ID" value="NZ_BAABFL010000465.1"/>
</dbReference>
<keyword evidence="7" id="KW-0547">Nucleotide-binding</keyword>
<evidence type="ECO:0000256" key="13">
    <source>
        <dbReference type="ARBA" id="ARBA00023065"/>
    </source>
</evidence>
<dbReference type="EMBL" id="BAABFL010000465">
    <property type="protein sequence ID" value="GAA4651911.1"/>
    <property type="molecule type" value="Genomic_DNA"/>
</dbReference>
<keyword evidence="13" id="KW-0406">Ion transport</keyword>
<evidence type="ECO:0000256" key="5">
    <source>
        <dbReference type="ARBA" id="ARBA00022448"/>
    </source>
</evidence>
<comment type="subcellular location">
    <subcellularLocation>
        <location evidence="1">Cytoplasm</location>
    </subcellularLocation>
</comment>
<evidence type="ECO:0000256" key="2">
    <source>
        <dbReference type="ARBA" id="ARBA00008936"/>
    </source>
</evidence>
<dbReference type="InterPro" id="IPR020003">
    <property type="entry name" value="ATPase_a/bsu_AS"/>
</dbReference>
<keyword evidence="19" id="KW-0282">Flagellum</keyword>
<keyword evidence="10" id="KW-0067">ATP-binding</keyword>
<dbReference type="InterPro" id="IPR003593">
    <property type="entry name" value="AAA+_ATPase"/>
</dbReference>
<dbReference type="EC" id="7.1.2.2" evidence="3"/>
<accession>A0ABP8V7P0</accession>
<feature type="region of interest" description="Disordered" evidence="17">
    <location>
        <begin position="449"/>
        <end position="474"/>
    </location>
</feature>
<dbReference type="InterPro" id="IPR005714">
    <property type="entry name" value="ATPase_T3SS_FliI/YscN"/>
</dbReference>
<comment type="catalytic activity">
    <reaction evidence="16">
        <text>ATP + H2O + cellular proteinSide 1 = ADP + phosphate + cellular proteinSide 2.</text>
        <dbReference type="EC" id="7.4.2.8"/>
    </reaction>
</comment>
<keyword evidence="12" id="KW-1278">Translocase</keyword>
<dbReference type="Proteomes" id="UP001500604">
    <property type="component" value="Unassembled WGS sequence"/>
</dbReference>
<dbReference type="Pfam" id="PF00006">
    <property type="entry name" value="ATP-synt_ab"/>
    <property type="match status" value="1"/>
</dbReference>
<sequence length="474" mass="51050">MTHWDNTRRGLQQACSNLQRLSTITVSGRLTRLRGMLLEAEGCQINTGQRCLVRNRNGQQVEAEVVGFDRQRFFLMPMEYGEGLGPGDTVLPLSGDTGIPVGKALLGRVLDGMARPLDGKGGLLCDKRITLHGAPINPLLRRLITQPLDVGVRVLNGLMTAGRGQRLGILAATGVGKSVLLGMMTRNTEADVVVVVLVGERGREVREFIEHTLGVAGMAKAVVVASPADDSPVMRLRASLLGHRIAEHFRDEGCHVLLLMDSLTRYAQAQREIALAVGEPPSSRGYPPSVFSLLPRLVERAGNGCSDRGSITAFYTVLVEGDRQEDPVADAACAILDGHIHLTRQRAAGGHYPAVDIGLSISRAMERVVSPAHQASAVAFRRAWERCHEIRELMELGAYTQGSDPVRDQVLALEPQLNRFICQGLTESVSLPDTIQALTRIAEECSHAGKDNDPLAQNPTGTTADAHGTDAVSG</sequence>
<keyword evidence="5" id="KW-0813">Transport</keyword>
<keyword evidence="19" id="KW-0966">Cell projection</keyword>
<dbReference type="InterPro" id="IPR027417">
    <property type="entry name" value="P-loop_NTPase"/>
</dbReference>
<keyword evidence="15" id="KW-0066">ATP synthesis</keyword>
<keyword evidence="20" id="KW-1185">Reference proteome</keyword>
<dbReference type="InterPro" id="IPR050053">
    <property type="entry name" value="ATPase_alpha/beta_chains"/>
</dbReference>
<evidence type="ECO:0000256" key="8">
    <source>
        <dbReference type="ARBA" id="ARBA00022781"/>
    </source>
</evidence>
<organism evidence="19 20">
    <name type="scientific">Kistimonas scapharcae</name>
    <dbReference type="NCBI Taxonomy" id="1036133"/>
    <lineage>
        <taxon>Bacteria</taxon>
        <taxon>Pseudomonadati</taxon>
        <taxon>Pseudomonadota</taxon>
        <taxon>Gammaproteobacteria</taxon>
        <taxon>Oceanospirillales</taxon>
        <taxon>Endozoicomonadaceae</taxon>
        <taxon>Kistimonas</taxon>
    </lineage>
</organism>
<dbReference type="PANTHER" id="PTHR15184:SF81">
    <property type="entry name" value="FLAGELLUM-SPECIFIC ATP SYNTHASE"/>
    <property type="match status" value="1"/>
</dbReference>
<dbReference type="PANTHER" id="PTHR15184">
    <property type="entry name" value="ATP SYNTHASE"/>
    <property type="match status" value="1"/>
</dbReference>
<reference evidence="20" key="1">
    <citation type="journal article" date="2019" name="Int. J. Syst. Evol. Microbiol.">
        <title>The Global Catalogue of Microorganisms (GCM) 10K type strain sequencing project: providing services to taxonomists for standard genome sequencing and annotation.</title>
        <authorList>
            <consortium name="The Broad Institute Genomics Platform"/>
            <consortium name="The Broad Institute Genome Sequencing Center for Infectious Disease"/>
            <person name="Wu L."/>
            <person name="Ma J."/>
        </authorList>
    </citation>
    <scope>NUCLEOTIDE SEQUENCE [LARGE SCALE GENOMIC DNA]</scope>
    <source>
        <strain evidence="20">JCM 17805</strain>
    </source>
</reference>
<evidence type="ECO:0000256" key="1">
    <source>
        <dbReference type="ARBA" id="ARBA00004496"/>
    </source>
</evidence>
<dbReference type="Pfam" id="PF18269">
    <property type="entry name" value="T3SS_ATPase_C"/>
    <property type="match status" value="1"/>
</dbReference>
<evidence type="ECO:0000256" key="17">
    <source>
        <dbReference type="SAM" id="MobiDB-lite"/>
    </source>
</evidence>
<dbReference type="SUPFAM" id="SSF52540">
    <property type="entry name" value="P-loop containing nucleoside triphosphate hydrolases"/>
    <property type="match status" value="1"/>
</dbReference>
<dbReference type="SMART" id="SM00382">
    <property type="entry name" value="AAA"/>
    <property type="match status" value="1"/>
</dbReference>
<evidence type="ECO:0000256" key="4">
    <source>
        <dbReference type="ARBA" id="ARBA00020580"/>
    </source>
</evidence>
<comment type="caution">
    <text evidence="19">The sequence shown here is derived from an EMBL/GenBank/DDBJ whole genome shotgun (WGS) entry which is preliminary data.</text>
</comment>
<evidence type="ECO:0000256" key="16">
    <source>
        <dbReference type="ARBA" id="ARBA00034006"/>
    </source>
</evidence>
<keyword evidence="11" id="KW-0653">Protein transport</keyword>
<evidence type="ECO:0000256" key="12">
    <source>
        <dbReference type="ARBA" id="ARBA00022967"/>
    </source>
</evidence>
<dbReference type="CDD" id="cd18117">
    <property type="entry name" value="ATP-synt_flagellum-secretory_path_III_N"/>
    <property type="match status" value="1"/>
</dbReference>
<name>A0ABP8V7P0_9GAMM</name>
<keyword evidence="6" id="KW-0963">Cytoplasm</keyword>
<dbReference type="CDD" id="cd01136">
    <property type="entry name" value="ATPase_flagellum-secretory_path_III"/>
    <property type="match status" value="1"/>
</dbReference>
<evidence type="ECO:0000256" key="10">
    <source>
        <dbReference type="ARBA" id="ARBA00022840"/>
    </source>
</evidence>
<evidence type="ECO:0000256" key="15">
    <source>
        <dbReference type="ARBA" id="ARBA00023310"/>
    </source>
</evidence>
<evidence type="ECO:0000256" key="6">
    <source>
        <dbReference type="ARBA" id="ARBA00022490"/>
    </source>
</evidence>
<evidence type="ECO:0000259" key="18">
    <source>
        <dbReference type="SMART" id="SM00382"/>
    </source>
</evidence>
<evidence type="ECO:0000313" key="20">
    <source>
        <dbReference type="Proteomes" id="UP001500604"/>
    </source>
</evidence>
<dbReference type="InterPro" id="IPR000194">
    <property type="entry name" value="ATPase_F1/V1/A1_a/bsu_nucl-bd"/>
</dbReference>
<evidence type="ECO:0000313" key="19">
    <source>
        <dbReference type="EMBL" id="GAA4651911.1"/>
    </source>
</evidence>
<keyword evidence="19" id="KW-0969">Cilium</keyword>
<protein>
    <recommendedName>
        <fullName evidence="4">Flagellum-specific ATP synthase</fullName>
        <ecNumber evidence="3">7.1.2.2</ecNumber>
    </recommendedName>
</protein>
<gene>
    <name evidence="19" type="primary">fliI_2</name>
    <name evidence="19" type="ORF">GCM10023116_41950</name>
</gene>
<proteinExistence type="inferred from homology"/>
<comment type="similarity">
    <text evidence="2">Belongs to the ATPase alpha/beta chains family.</text>
</comment>
<evidence type="ECO:0000256" key="11">
    <source>
        <dbReference type="ARBA" id="ARBA00022927"/>
    </source>
</evidence>
<dbReference type="NCBIfam" id="TIGR01026">
    <property type="entry name" value="fliI_yscN"/>
    <property type="match status" value="1"/>
</dbReference>
<keyword evidence="14" id="KW-1006">Bacterial flagellum protein export</keyword>
<evidence type="ECO:0000256" key="7">
    <source>
        <dbReference type="ARBA" id="ARBA00022741"/>
    </source>
</evidence>
<feature type="domain" description="AAA+ ATPase" evidence="18">
    <location>
        <begin position="163"/>
        <end position="346"/>
    </location>
</feature>
<dbReference type="Gene3D" id="3.40.50.12240">
    <property type="match status" value="1"/>
</dbReference>
<evidence type="ECO:0000256" key="3">
    <source>
        <dbReference type="ARBA" id="ARBA00012473"/>
    </source>
</evidence>
<evidence type="ECO:0000256" key="9">
    <source>
        <dbReference type="ARBA" id="ARBA00022795"/>
    </source>
</evidence>
<keyword evidence="9" id="KW-1005">Bacterial flagellum biogenesis</keyword>
<dbReference type="InterPro" id="IPR040627">
    <property type="entry name" value="T3SS_ATPase_C"/>
</dbReference>
<evidence type="ECO:0000256" key="14">
    <source>
        <dbReference type="ARBA" id="ARBA00023225"/>
    </source>
</evidence>
<keyword evidence="8" id="KW-0375">Hydrogen ion transport</keyword>
<dbReference type="PROSITE" id="PS00152">
    <property type="entry name" value="ATPASE_ALPHA_BETA"/>
    <property type="match status" value="1"/>
</dbReference>